<keyword evidence="3" id="KW-1185">Reference proteome</keyword>
<dbReference type="InterPro" id="IPR036844">
    <property type="entry name" value="Hint_dom_sf"/>
</dbReference>
<dbReference type="Gene3D" id="2.170.16.10">
    <property type="entry name" value="Hedgehog/Intein (Hint) domain"/>
    <property type="match status" value="1"/>
</dbReference>
<evidence type="ECO:0000313" key="2">
    <source>
        <dbReference type="EMBL" id="PCD77228.1"/>
    </source>
</evidence>
<protein>
    <recommendedName>
        <fullName evidence="1">Hedgehog/Intein (Hint) domain-containing protein</fullName>
    </recommendedName>
</protein>
<dbReference type="SUPFAM" id="SSF51294">
    <property type="entry name" value="Hedgehog/intein (Hint) domain"/>
    <property type="match status" value="1"/>
</dbReference>
<proteinExistence type="predicted"/>
<evidence type="ECO:0000259" key="1">
    <source>
        <dbReference type="Pfam" id="PF13403"/>
    </source>
</evidence>
<feature type="domain" description="Hedgehog/Intein (Hint)" evidence="1">
    <location>
        <begin position="144"/>
        <end position="279"/>
    </location>
</feature>
<dbReference type="AlphaFoldDB" id="A0A2A4CSG4"/>
<accession>A0A2A4CSG4</accession>
<name>A0A2A4CSG4_9RHOB</name>
<dbReference type="InterPro" id="IPR028992">
    <property type="entry name" value="Hedgehog/Intein_dom"/>
</dbReference>
<reference evidence="2 3" key="1">
    <citation type="submission" date="2017-09" db="EMBL/GenBank/DDBJ databases">
        <title>A multilocus sequence analysis scheme for characterization of bacteria in the genus Thioclava.</title>
        <authorList>
            <person name="Liu Y."/>
            <person name="Shao Z."/>
        </authorList>
    </citation>
    <scope>NUCLEOTIDE SEQUENCE [LARGE SCALE GENOMIC DNA]</scope>
    <source>
        <strain evidence="2 3">CAU 1312</strain>
    </source>
</reference>
<sequence length="332" mass="36087">MSEHPPSPPPRPIHVYDAELFWVTAGANQGDGLGPAEACQPGDIYQLELGAQALRLWLDPQASPPRLAAGSDFGEPGDALAFVSRHVFMDPEGEAVDMLLLRHEASGALLAMPLSPIAARIDYTLIEAFEKPGEVMLSDLVCVAFTTGTMITLAGGAQRPIEALKPGDRILTRDSGTQPLRLVAKATMRARGSFAPVVISAGTLGNDGDLVVSPHHRVFLYRSGARRIADTSEILVQAKHLVDGEHIWRREGGTVDYYALVFDNHEIIYAEGIPCESLMVNEATLSLLPEELRGKIAERLPGLAHRPHFGTEAGRDLLDRIGRETLFRPRED</sequence>
<dbReference type="OrthoDB" id="6305173at2"/>
<dbReference type="EMBL" id="NTJD01000003">
    <property type="protein sequence ID" value="PCD77228.1"/>
    <property type="molecule type" value="Genomic_DNA"/>
</dbReference>
<comment type="caution">
    <text evidence="2">The sequence shown here is derived from an EMBL/GenBank/DDBJ whole genome shotgun (WGS) entry which is preliminary data.</text>
</comment>
<gene>
    <name evidence="2" type="ORF">CLN94_05560</name>
</gene>
<dbReference type="Proteomes" id="UP000243507">
    <property type="component" value="Unassembled WGS sequence"/>
</dbReference>
<dbReference type="RefSeq" id="WP_096431984.1">
    <property type="nucleotide sequence ID" value="NZ_NTJD01000003.1"/>
</dbReference>
<dbReference type="Pfam" id="PF13403">
    <property type="entry name" value="Hint_2"/>
    <property type="match status" value="1"/>
</dbReference>
<evidence type="ECO:0000313" key="3">
    <source>
        <dbReference type="Proteomes" id="UP000243507"/>
    </source>
</evidence>
<organism evidence="2 3">
    <name type="scientific">Pseudothioclava arenosa</name>
    <dbReference type="NCBI Taxonomy" id="1795308"/>
    <lineage>
        <taxon>Bacteria</taxon>
        <taxon>Pseudomonadati</taxon>
        <taxon>Pseudomonadota</taxon>
        <taxon>Alphaproteobacteria</taxon>
        <taxon>Rhodobacterales</taxon>
        <taxon>Paracoccaceae</taxon>
        <taxon>Pseudothioclava</taxon>
    </lineage>
</organism>